<protein>
    <submittedName>
        <fullName evidence="1">Uncharacterized protein</fullName>
    </submittedName>
</protein>
<evidence type="ECO:0000313" key="2">
    <source>
        <dbReference type="Proteomes" id="UP000324222"/>
    </source>
</evidence>
<sequence length="91" mass="10231">MNAAHYNEVLKGDLIISPSTMRSSSMTKHQAIRTITCVLLWPGNSSHLNHAEHLERVEMTTKSRCLISATLHLCHQEDCLEQHDFKSCADG</sequence>
<dbReference type="Proteomes" id="UP000324222">
    <property type="component" value="Unassembled WGS sequence"/>
</dbReference>
<gene>
    <name evidence="1" type="ORF">E2C01_048728</name>
</gene>
<dbReference type="AlphaFoldDB" id="A0A5B7G775"/>
<reference evidence="1 2" key="1">
    <citation type="submission" date="2019-05" db="EMBL/GenBank/DDBJ databases">
        <title>Another draft genome of Portunus trituberculatus and its Hox gene families provides insights of decapod evolution.</title>
        <authorList>
            <person name="Jeong J.-H."/>
            <person name="Song I."/>
            <person name="Kim S."/>
            <person name="Choi T."/>
            <person name="Kim D."/>
            <person name="Ryu S."/>
            <person name="Kim W."/>
        </authorList>
    </citation>
    <scope>NUCLEOTIDE SEQUENCE [LARGE SCALE GENOMIC DNA]</scope>
    <source>
        <tissue evidence="1">Muscle</tissue>
    </source>
</reference>
<proteinExistence type="predicted"/>
<evidence type="ECO:0000313" key="1">
    <source>
        <dbReference type="EMBL" id="MPC54802.1"/>
    </source>
</evidence>
<accession>A0A5B7G775</accession>
<dbReference type="EMBL" id="VSRR010012652">
    <property type="protein sequence ID" value="MPC54802.1"/>
    <property type="molecule type" value="Genomic_DNA"/>
</dbReference>
<organism evidence="1 2">
    <name type="scientific">Portunus trituberculatus</name>
    <name type="common">Swimming crab</name>
    <name type="synonym">Neptunus trituberculatus</name>
    <dbReference type="NCBI Taxonomy" id="210409"/>
    <lineage>
        <taxon>Eukaryota</taxon>
        <taxon>Metazoa</taxon>
        <taxon>Ecdysozoa</taxon>
        <taxon>Arthropoda</taxon>
        <taxon>Crustacea</taxon>
        <taxon>Multicrustacea</taxon>
        <taxon>Malacostraca</taxon>
        <taxon>Eumalacostraca</taxon>
        <taxon>Eucarida</taxon>
        <taxon>Decapoda</taxon>
        <taxon>Pleocyemata</taxon>
        <taxon>Brachyura</taxon>
        <taxon>Eubrachyura</taxon>
        <taxon>Portunoidea</taxon>
        <taxon>Portunidae</taxon>
        <taxon>Portuninae</taxon>
        <taxon>Portunus</taxon>
    </lineage>
</organism>
<name>A0A5B7G775_PORTR</name>
<comment type="caution">
    <text evidence="1">The sequence shown here is derived from an EMBL/GenBank/DDBJ whole genome shotgun (WGS) entry which is preliminary data.</text>
</comment>
<keyword evidence="2" id="KW-1185">Reference proteome</keyword>